<dbReference type="Pfam" id="PF00271">
    <property type="entry name" value="Helicase_C"/>
    <property type="match status" value="1"/>
</dbReference>
<dbReference type="NCBIfam" id="TIGR00595">
    <property type="entry name" value="priA"/>
    <property type="match status" value="1"/>
</dbReference>
<dbReference type="GO" id="GO:0006269">
    <property type="term" value="P:DNA replication, synthesis of primer"/>
    <property type="evidence" value="ECO:0007669"/>
    <property type="project" value="UniProtKB-KW"/>
</dbReference>
<feature type="binding site" evidence="12">
    <location>
        <position position="489"/>
    </location>
    <ligand>
        <name>Zn(2+)</name>
        <dbReference type="ChEBI" id="CHEBI:29105"/>
        <label>1</label>
    </ligand>
</feature>
<dbReference type="EC" id="5.6.2.4" evidence="12"/>
<dbReference type="InterPro" id="IPR027417">
    <property type="entry name" value="P-loop_NTPase"/>
</dbReference>
<dbReference type="CDD" id="cd17929">
    <property type="entry name" value="DEXHc_priA"/>
    <property type="match status" value="1"/>
</dbReference>
<dbReference type="PANTHER" id="PTHR30580:SF0">
    <property type="entry name" value="PRIMOSOMAL PROTEIN N"/>
    <property type="match status" value="1"/>
</dbReference>
<evidence type="ECO:0000259" key="14">
    <source>
        <dbReference type="PROSITE" id="PS51194"/>
    </source>
</evidence>
<name>A0A9D2H9C4_9FIRM</name>
<dbReference type="PANTHER" id="PTHR30580">
    <property type="entry name" value="PRIMOSOMAL PROTEIN N"/>
    <property type="match status" value="1"/>
</dbReference>
<feature type="binding site" evidence="12">
    <location>
        <position position="447"/>
    </location>
    <ligand>
        <name>Zn(2+)</name>
        <dbReference type="ChEBI" id="CHEBI:29105"/>
        <label>1</label>
    </ligand>
</feature>
<comment type="catalytic activity">
    <reaction evidence="12">
        <text>Couples ATP hydrolysis with the unwinding of duplex DNA by translocating in the 3'-5' direction.</text>
        <dbReference type="EC" id="5.6.2.4"/>
    </reaction>
</comment>
<dbReference type="SMART" id="SM00487">
    <property type="entry name" value="DEXDc"/>
    <property type="match status" value="1"/>
</dbReference>
<dbReference type="Proteomes" id="UP000824223">
    <property type="component" value="Unassembled WGS sequence"/>
</dbReference>
<feature type="binding site" evidence="12">
    <location>
        <position position="473"/>
    </location>
    <ligand>
        <name>Zn(2+)</name>
        <dbReference type="ChEBI" id="CHEBI:29105"/>
        <label>2</label>
    </ligand>
</feature>
<comment type="cofactor">
    <cofactor evidence="12">
        <name>Zn(2+)</name>
        <dbReference type="ChEBI" id="CHEBI:29105"/>
    </cofactor>
    <text evidence="12">Binds 2 zinc ions per subunit.</text>
</comment>
<dbReference type="GO" id="GO:0005524">
    <property type="term" value="F:ATP binding"/>
    <property type="evidence" value="ECO:0007669"/>
    <property type="project" value="UniProtKB-UniRule"/>
</dbReference>
<dbReference type="InterPro" id="IPR042115">
    <property type="entry name" value="PriA_3primeBD_sf"/>
</dbReference>
<evidence type="ECO:0000256" key="8">
    <source>
        <dbReference type="ARBA" id="ARBA00022840"/>
    </source>
</evidence>
<dbReference type="SMART" id="SM00490">
    <property type="entry name" value="HELICc"/>
    <property type="match status" value="1"/>
</dbReference>
<reference evidence="15" key="1">
    <citation type="journal article" date="2021" name="PeerJ">
        <title>Extensive microbial diversity within the chicken gut microbiome revealed by metagenomics and culture.</title>
        <authorList>
            <person name="Gilroy R."/>
            <person name="Ravi A."/>
            <person name="Getino M."/>
            <person name="Pursley I."/>
            <person name="Horton D.L."/>
            <person name="Alikhan N.F."/>
            <person name="Baker D."/>
            <person name="Gharbi K."/>
            <person name="Hall N."/>
            <person name="Watson M."/>
            <person name="Adriaenssens E.M."/>
            <person name="Foster-Nyarko E."/>
            <person name="Jarju S."/>
            <person name="Secka A."/>
            <person name="Antonio M."/>
            <person name="Oren A."/>
            <person name="Chaudhuri R.R."/>
            <person name="La Ragione R."/>
            <person name="Hildebrand F."/>
            <person name="Pallen M.J."/>
        </authorList>
    </citation>
    <scope>NUCLEOTIDE SEQUENCE</scope>
    <source>
        <strain evidence="15">ChiSjej2B20-11307</strain>
    </source>
</reference>
<comment type="function">
    <text evidence="12">Initiates the restart of stalled replication forks, which reloads the replicative helicase on sites other than the origin of replication. Recognizes and binds to abandoned replication forks and remodels them to uncover a helicase loading site. Promotes assembly of the primosome at these replication forks.</text>
</comment>
<dbReference type="HAMAP" id="MF_00983">
    <property type="entry name" value="PriA"/>
    <property type="match status" value="1"/>
</dbReference>
<gene>
    <name evidence="12 15" type="primary">priA</name>
    <name evidence="15" type="ORF">H9798_03845</name>
</gene>
<dbReference type="SUPFAM" id="SSF52540">
    <property type="entry name" value="P-loop containing nucleoside triphosphate hydrolases"/>
    <property type="match status" value="2"/>
</dbReference>
<evidence type="ECO:0000256" key="11">
    <source>
        <dbReference type="ARBA" id="ARBA00048988"/>
    </source>
</evidence>
<keyword evidence="5 12" id="KW-0378">Hydrolase</keyword>
<dbReference type="Pfam" id="PF18074">
    <property type="entry name" value="PriA_C"/>
    <property type="match status" value="1"/>
</dbReference>
<keyword evidence="3 12" id="KW-0479">Metal-binding</keyword>
<evidence type="ECO:0000256" key="7">
    <source>
        <dbReference type="ARBA" id="ARBA00022833"/>
    </source>
</evidence>
<dbReference type="GO" id="GO:0008270">
    <property type="term" value="F:zinc ion binding"/>
    <property type="evidence" value="ECO:0007669"/>
    <property type="project" value="UniProtKB-UniRule"/>
</dbReference>
<dbReference type="InterPro" id="IPR014001">
    <property type="entry name" value="Helicase_ATP-bd"/>
</dbReference>
<evidence type="ECO:0000256" key="3">
    <source>
        <dbReference type="ARBA" id="ARBA00022723"/>
    </source>
</evidence>
<evidence type="ECO:0000256" key="2">
    <source>
        <dbReference type="ARBA" id="ARBA00022705"/>
    </source>
</evidence>
<evidence type="ECO:0000256" key="12">
    <source>
        <dbReference type="HAMAP-Rule" id="MF_00983"/>
    </source>
</evidence>
<reference evidence="15" key="2">
    <citation type="submission" date="2021-04" db="EMBL/GenBank/DDBJ databases">
        <authorList>
            <person name="Gilroy R."/>
        </authorList>
    </citation>
    <scope>NUCLEOTIDE SEQUENCE</scope>
    <source>
        <strain evidence="15">ChiSjej2B20-11307</strain>
    </source>
</reference>
<evidence type="ECO:0000256" key="6">
    <source>
        <dbReference type="ARBA" id="ARBA00022806"/>
    </source>
</evidence>
<dbReference type="GO" id="GO:1990077">
    <property type="term" value="C:primosome complex"/>
    <property type="evidence" value="ECO:0007669"/>
    <property type="project" value="UniProtKB-UniRule"/>
</dbReference>
<feature type="binding site" evidence="12">
    <location>
        <position position="476"/>
    </location>
    <ligand>
        <name>Zn(2+)</name>
        <dbReference type="ChEBI" id="CHEBI:29105"/>
        <label>2</label>
    </ligand>
</feature>
<comment type="similarity">
    <text evidence="12">Belongs to the helicase family. PriA subfamily.</text>
</comment>
<dbReference type="InterPro" id="IPR011545">
    <property type="entry name" value="DEAD/DEAH_box_helicase_dom"/>
</dbReference>
<keyword evidence="6 12" id="KW-0347">Helicase</keyword>
<comment type="caution">
    <text evidence="15">The sequence shown here is derived from an EMBL/GenBank/DDBJ whole genome shotgun (WGS) entry which is preliminary data.</text>
</comment>
<keyword evidence="7 12" id="KW-0862">Zinc</keyword>
<organism evidence="15 16">
    <name type="scientific">Candidatus Mediterraneibacter pullicola</name>
    <dbReference type="NCBI Taxonomy" id="2838682"/>
    <lineage>
        <taxon>Bacteria</taxon>
        <taxon>Bacillati</taxon>
        <taxon>Bacillota</taxon>
        <taxon>Clostridia</taxon>
        <taxon>Lachnospirales</taxon>
        <taxon>Lachnospiraceae</taxon>
        <taxon>Mediterraneibacter</taxon>
    </lineage>
</organism>
<evidence type="ECO:0000256" key="5">
    <source>
        <dbReference type="ARBA" id="ARBA00022801"/>
    </source>
</evidence>
<dbReference type="InterPro" id="IPR001650">
    <property type="entry name" value="Helicase_C-like"/>
</dbReference>
<dbReference type="GO" id="GO:0043138">
    <property type="term" value="F:3'-5' DNA helicase activity"/>
    <property type="evidence" value="ECO:0007669"/>
    <property type="project" value="UniProtKB-EC"/>
</dbReference>
<evidence type="ECO:0000313" key="15">
    <source>
        <dbReference type="EMBL" id="HJA06267.1"/>
    </source>
</evidence>
<comment type="catalytic activity">
    <reaction evidence="11 12">
        <text>ATP + H2O = ADP + phosphate + H(+)</text>
        <dbReference type="Rhea" id="RHEA:13065"/>
        <dbReference type="ChEBI" id="CHEBI:15377"/>
        <dbReference type="ChEBI" id="CHEBI:15378"/>
        <dbReference type="ChEBI" id="CHEBI:30616"/>
        <dbReference type="ChEBI" id="CHEBI:43474"/>
        <dbReference type="ChEBI" id="CHEBI:456216"/>
        <dbReference type="EC" id="5.6.2.4"/>
    </reaction>
</comment>
<evidence type="ECO:0000313" key="16">
    <source>
        <dbReference type="Proteomes" id="UP000824223"/>
    </source>
</evidence>
<dbReference type="CDD" id="cd18804">
    <property type="entry name" value="SF2_C_priA"/>
    <property type="match status" value="1"/>
</dbReference>
<dbReference type="PROSITE" id="PS51194">
    <property type="entry name" value="HELICASE_CTER"/>
    <property type="match status" value="1"/>
</dbReference>
<dbReference type="GO" id="GO:0016787">
    <property type="term" value="F:hydrolase activity"/>
    <property type="evidence" value="ECO:0007669"/>
    <property type="project" value="UniProtKB-KW"/>
</dbReference>
<dbReference type="PROSITE" id="PS51192">
    <property type="entry name" value="HELICASE_ATP_BIND_1"/>
    <property type="match status" value="1"/>
</dbReference>
<dbReference type="Pfam" id="PF17764">
    <property type="entry name" value="PriA_3primeBD"/>
    <property type="match status" value="1"/>
</dbReference>
<dbReference type="InterPro" id="IPR005259">
    <property type="entry name" value="PriA"/>
</dbReference>
<keyword evidence="2 12" id="KW-0235">DNA replication</keyword>
<keyword evidence="10 12" id="KW-0413">Isomerase</keyword>
<dbReference type="Pfam" id="PF18319">
    <property type="entry name" value="Zn_ribbon_PriA"/>
    <property type="match status" value="1"/>
</dbReference>
<keyword evidence="1 12" id="KW-0639">Primosome</keyword>
<protein>
    <recommendedName>
        <fullName evidence="12">Replication restart protein PriA</fullName>
    </recommendedName>
    <alternativeName>
        <fullName evidence="12">ATP-dependent DNA helicase PriA</fullName>
        <ecNumber evidence="12">5.6.2.4</ecNumber>
    </alternativeName>
    <alternativeName>
        <fullName evidence="12">DNA 3'-5' helicase PriA</fullName>
    </alternativeName>
</protein>
<dbReference type="InterPro" id="IPR040498">
    <property type="entry name" value="PriA_CRR"/>
</dbReference>
<dbReference type="AlphaFoldDB" id="A0A9D2H9C4"/>
<comment type="subunit">
    <text evidence="12">Component of the replication restart primosome.</text>
</comment>
<feature type="binding site" evidence="12">
    <location>
        <position position="459"/>
    </location>
    <ligand>
        <name>Zn(2+)</name>
        <dbReference type="ChEBI" id="CHEBI:29105"/>
        <label>2</label>
    </ligand>
</feature>
<dbReference type="InterPro" id="IPR041236">
    <property type="entry name" value="PriA_C"/>
</dbReference>
<dbReference type="Pfam" id="PF00270">
    <property type="entry name" value="DEAD"/>
    <property type="match status" value="1"/>
</dbReference>
<dbReference type="Gene3D" id="3.40.50.300">
    <property type="entry name" value="P-loop containing nucleotide triphosphate hydrolases"/>
    <property type="match status" value="2"/>
</dbReference>
<sequence length="739" mass="84416">MFADIIIDIQHEKLDKIFQYRIPESLEGKLGPGMEVLVPFGKGNRQTKGYVTGLSETCDYDLSKVKEVAGISEKGVEIEAKLIALAAWMKENYGGTMLQSLKTVLPIRQKENAKVKKRLRLLLDKETGKRQLHYYLEKNQKARARLMAALLDDAELEYELVTKKLNITASVIRALEEQGVLCVETEQVYRNPVKQTVKETYKLSYTQEQEQIIRRFKRDYEAGLRKTYLIHGVTGSGKTEVYMEMIRTVVDMGKQAIVLIPEIALTYQTVMRFYRRFGDRVSIMNSRLSAGERYDQMMRAKDGEVDVMIGPRSALFTPFPDLGLIVIDEEHESTYKSEQTPRYHARETAVRRAQAEGAGVVLGSATPSMEAMYRAKKGEYVLCQMKNRSRMQQLADVYTVDLREELKSGNRSILSRKLTELMRDRLDKQEQIMLFLNRRGYSGFLSCRECGHVIKCPHCNVSLAVHRDGKMRCHYCGYTQPRVKKCPECGSSHIGEFRAGTQQVEDIVRDTFPSARVLRMDMDTTRQKDAHEKILSAFANEEADILVGTQMIVKGHDFPNVTLVGVLAADMSLYTDDYRSGERTFQLLTQAAGRAGRGGQKGEAVIQTYSPEHYAVVAAAAQDYEAFYEEEMRYRELMGYPPAENLLALFVSCENENMLEKGCHYLKEYILRVKGKRRADVIGPASPGIDKIKDVYRRVIYVKSADYDSLIVIKDRVEQYIEINSGFDKMRIQFDFNPL</sequence>
<dbReference type="GO" id="GO:0006302">
    <property type="term" value="P:double-strand break repair"/>
    <property type="evidence" value="ECO:0007669"/>
    <property type="project" value="InterPro"/>
</dbReference>
<evidence type="ECO:0000259" key="13">
    <source>
        <dbReference type="PROSITE" id="PS51192"/>
    </source>
</evidence>
<feature type="domain" description="Helicase C-terminal" evidence="14">
    <location>
        <begin position="478"/>
        <end position="648"/>
    </location>
</feature>
<feature type="binding site" evidence="12">
    <location>
        <position position="450"/>
    </location>
    <ligand>
        <name>Zn(2+)</name>
        <dbReference type="ChEBI" id="CHEBI:29105"/>
        <label>1</label>
    </ligand>
</feature>
<dbReference type="InterPro" id="IPR041222">
    <property type="entry name" value="PriA_3primeBD"/>
</dbReference>
<feature type="domain" description="Helicase ATP-binding" evidence="13">
    <location>
        <begin position="219"/>
        <end position="385"/>
    </location>
</feature>
<dbReference type="Gene3D" id="3.40.1440.60">
    <property type="entry name" value="PriA, 3(prime) DNA-binding domain"/>
    <property type="match status" value="1"/>
</dbReference>
<accession>A0A9D2H9C4</accession>
<feature type="binding site" evidence="12">
    <location>
        <position position="486"/>
    </location>
    <ligand>
        <name>Zn(2+)</name>
        <dbReference type="ChEBI" id="CHEBI:29105"/>
        <label>1</label>
    </ligand>
</feature>
<feature type="binding site" evidence="12">
    <location>
        <position position="456"/>
    </location>
    <ligand>
        <name>Zn(2+)</name>
        <dbReference type="ChEBI" id="CHEBI:29105"/>
        <label>2</label>
    </ligand>
</feature>
<keyword evidence="8 12" id="KW-0067">ATP-binding</keyword>
<dbReference type="GO" id="GO:0006270">
    <property type="term" value="P:DNA replication initiation"/>
    <property type="evidence" value="ECO:0007669"/>
    <property type="project" value="TreeGrafter"/>
</dbReference>
<keyword evidence="9 12" id="KW-0238">DNA-binding</keyword>
<evidence type="ECO:0000256" key="1">
    <source>
        <dbReference type="ARBA" id="ARBA00022515"/>
    </source>
</evidence>
<dbReference type="GO" id="GO:0003677">
    <property type="term" value="F:DNA binding"/>
    <property type="evidence" value="ECO:0007669"/>
    <property type="project" value="UniProtKB-UniRule"/>
</dbReference>
<dbReference type="EMBL" id="DXAK01000016">
    <property type="protein sequence ID" value="HJA06267.1"/>
    <property type="molecule type" value="Genomic_DNA"/>
</dbReference>
<evidence type="ECO:0000256" key="4">
    <source>
        <dbReference type="ARBA" id="ARBA00022741"/>
    </source>
</evidence>
<dbReference type="GO" id="GO:0006310">
    <property type="term" value="P:DNA recombination"/>
    <property type="evidence" value="ECO:0007669"/>
    <property type="project" value="InterPro"/>
</dbReference>
<evidence type="ECO:0000256" key="9">
    <source>
        <dbReference type="ARBA" id="ARBA00023125"/>
    </source>
</evidence>
<dbReference type="FunFam" id="3.40.50.300:FF:000489">
    <property type="entry name" value="Primosome assembly protein PriA"/>
    <property type="match status" value="1"/>
</dbReference>
<proteinExistence type="inferred from homology"/>
<keyword evidence="4 12" id="KW-0547">Nucleotide-binding</keyword>
<evidence type="ECO:0000256" key="10">
    <source>
        <dbReference type="ARBA" id="ARBA00023235"/>
    </source>
</evidence>